<dbReference type="Proteomes" id="UP001364224">
    <property type="component" value="Unassembled WGS sequence"/>
</dbReference>
<dbReference type="InterPro" id="IPR014145">
    <property type="entry name" value="LigD_pol_dom"/>
</dbReference>
<keyword evidence="3" id="KW-1185">Reference proteome</keyword>
<proteinExistence type="predicted"/>
<sequence length="105" mass="11531">MDYVVCNNKDTLLYLANLGCIEINPWSSRIARPDKPDFMILDLDPSKGDVFDDVIAVAQTARQVLEGLRVKSYCKTSGKKGIHVLVPFGGEIYLCASPSLREAVG</sequence>
<gene>
    <name evidence="2" type="ORF">V1286_001402</name>
</gene>
<protein>
    <submittedName>
        <fullName evidence="2">DNA primase</fullName>
    </submittedName>
</protein>
<name>A0ABU8B5Q1_9BRAD</name>
<dbReference type="EMBL" id="JAZHRV010000001">
    <property type="protein sequence ID" value="MEH2553873.1"/>
    <property type="molecule type" value="Genomic_DNA"/>
</dbReference>
<dbReference type="Pfam" id="PF21686">
    <property type="entry name" value="LigD_Prim-Pol"/>
    <property type="match status" value="1"/>
</dbReference>
<comment type="caution">
    <text evidence="2">The sequence shown here is derived from an EMBL/GenBank/DDBJ whole genome shotgun (WGS) entry which is preliminary data.</text>
</comment>
<evidence type="ECO:0000259" key="1">
    <source>
        <dbReference type="Pfam" id="PF21686"/>
    </source>
</evidence>
<dbReference type="PANTHER" id="PTHR42705">
    <property type="entry name" value="BIFUNCTIONAL NON-HOMOLOGOUS END JOINING PROTEIN LIGD"/>
    <property type="match status" value="1"/>
</dbReference>
<reference evidence="2 3" key="1">
    <citation type="submission" date="2024-02" db="EMBL/GenBank/DDBJ databases">
        <title>Adaptive strategies in a cosmopolitan and abundant soil bacterium.</title>
        <authorList>
            <person name="Carini P."/>
        </authorList>
    </citation>
    <scope>NUCLEOTIDE SEQUENCE [LARGE SCALE GENOMIC DNA]</scope>
    <source>
        <strain evidence="2 3">AZCC 1608</strain>
    </source>
</reference>
<dbReference type="PANTHER" id="PTHR42705:SF2">
    <property type="entry name" value="BIFUNCTIONAL NON-HOMOLOGOUS END JOINING PROTEIN LIGD"/>
    <property type="match status" value="1"/>
</dbReference>
<organism evidence="2 3">
    <name type="scientific">Bradyrhizobium algeriense</name>
    <dbReference type="NCBI Taxonomy" id="634784"/>
    <lineage>
        <taxon>Bacteria</taxon>
        <taxon>Pseudomonadati</taxon>
        <taxon>Pseudomonadota</taxon>
        <taxon>Alphaproteobacteria</taxon>
        <taxon>Hyphomicrobiales</taxon>
        <taxon>Nitrobacteraceae</taxon>
        <taxon>Bradyrhizobium</taxon>
    </lineage>
</organism>
<evidence type="ECO:0000313" key="2">
    <source>
        <dbReference type="EMBL" id="MEH2553873.1"/>
    </source>
</evidence>
<dbReference type="Gene3D" id="3.90.920.10">
    <property type="entry name" value="DNA primase, PRIM domain"/>
    <property type="match status" value="1"/>
</dbReference>
<evidence type="ECO:0000313" key="3">
    <source>
        <dbReference type="Proteomes" id="UP001364224"/>
    </source>
</evidence>
<accession>A0ABU8B5Q1</accession>
<dbReference type="InterPro" id="IPR052171">
    <property type="entry name" value="NHEJ_LigD"/>
</dbReference>
<feature type="domain" description="DNA ligase D polymerase" evidence="1">
    <location>
        <begin position="2"/>
        <end position="89"/>
    </location>
</feature>